<organism evidence="1 2">
    <name type="scientific">Rhizobium herbae</name>
    <dbReference type="NCBI Taxonomy" id="508661"/>
    <lineage>
        <taxon>Bacteria</taxon>
        <taxon>Pseudomonadati</taxon>
        <taxon>Pseudomonadota</taxon>
        <taxon>Alphaproteobacteria</taxon>
        <taxon>Hyphomicrobiales</taxon>
        <taxon>Rhizobiaceae</taxon>
        <taxon>Rhizobium/Agrobacterium group</taxon>
        <taxon>Rhizobium</taxon>
    </lineage>
</organism>
<name>A0ABS4EL95_9HYPH</name>
<keyword evidence="2" id="KW-1185">Reference proteome</keyword>
<protein>
    <submittedName>
        <fullName evidence="1">Uncharacterized protein</fullName>
    </submittedName>
</protein>
<evidence type="ECO:0000313" key="2">
    <source>
        <dbReference type="Proteomes" id="UP000823786"/>
    </source>
</evidence>
<gene>
    <name evidence="1" type="ORF">J2Z75_002222</name>
</gene>
<dbReference type="EMBL" id="JAGGJV010000003">
    <property type="protein sequence ID" value="MBP1858714.1"/>
    <property type="molecule type" value="Genomic_DNA"/>
</dbReference>
<dbReference type="Proteomes" id="UP000823786">
    <property type="component" value="Unassembled WGS sequence"/>
</dbReference>
<comment type="caution">
    <text evidence="1">The sequence shown here is derived from an EMBL/GenBank/DDBJ whole genome shotgun (WGS) entry which is preliminary data.</text>
</comment>
<sequence length="63" mass="7005">MFDFLGDTSALATPDLFAARLAEAKTDDEREMIAFRRQIFLYYHAELAKAGLAKPLGPPFIDG</sequence>
<proteinExistence type="predicted"/>
<dbReference type="RefSeq" id="WP_209851850.1">
    <property type="nucleotide sequence ID" value="NZ_JAGGJV010000003.1"/>
</dbReference>
<reference evidence="1 2" key="1">
    <citation type="submission" date="2021-03" db="EMBL/GenBank/DDBJ databases">
        <title>Genomic Encyclopedia of Type Strains, Phase IV (KMG-IV): sequencing the most valuable type-strain genomes for metagenomic binning, comparative biology and taxonomic classification.</title>
        <authorList>
            <person name="Goeker M."/>
        </authorList>
    </citation>
    <scope>NUCLEOTIDE SEQUENCE [LARGE SCALE GENOMIC DNA]</scope>
    <source>
        <strain evidence="1 2">DSM 26427</strain>
    </source>
</reference>
<evidence type="ECO:0000313" key="1">
    <source>
        <dbReference type="EMBL" id="MBP1858714.1"/>
    </source>
</evidence>
<accession>A0ABS4EL95</accession>